<keyword evidence="1" id="KW-0732">Signal</keyword>
<sequence>MLRHICDALAISFFIHFCQVCPPLPVFVILKCVWDISGCGTVFCVGRGGL</sequence>
<feature type="chain" id="PRO_5002431627" evidence="1">
    <location>
        <begin position="21"/>
        <end position="50"/>
    </location>
</feature>
<proteinExistence type="predicted"/>
<feature type="signal peptide" evidence="1">
    <location>
        <begin position="1"/>
        <end position="20"/>
    </location>
</feature>
<evidence type="ECO:0000256" key="1">
    <source>
        <dbReference type="SAM" id="SignalP"/>
    </source>
</evidence>
<reference evidence="2" key="1">
    <citation type="submission" date="2014-11" db="EMBL/GenBank/DDBJ databases">
        <authorList>
            <person name="Amaro Gonzalez C."/>
        </authorList>
    </citation>
    <scope>NUCLEOTIDE SEQUENCE</scope>
</reference>
<dbReference type="AlphaFoldDB" id="A0A0E9RI05"/>
<name>A0A0E9RI05_ANGAN</name>
<accession>A0A0E9RI05</accession>
<dbReference type="EMBL" id="GBXM01080150">
    <property type="protein sequence ID" value="JAH28427.1"/>
    <property type="molecule type" value="Transcribed_RNA"/>
</dbReference>
<evidence type="ECO:0000313" key="2">
    <source>
        <dbReference type="EMBL" id="JAH28427.1"/>
    </source>
</evidence>
<reference evidence="2" key="2">
    <citation type="journal article" date="2015" name="Fish Shellfish Immunol.">
        <title>Early steps in the European eel (Anguilla anguilla)-Vibrio vulnificus interaction in the gills: Role of the RtxA13 toxin.</title>
        <authorList>
            <person name="Callol A."/>
            <person name="Pajuelo D."/>
            <person name="Ebbesson L."/>
            <person name="Teles M."/>
            <person name="MacKenzie S."/>
            <person name="Amaro C."/>
        </authorList>
    </citation>
    <scope>NUCLEOTIDE SEQUENCE</scope>
</reference>
<organism evidence="2">
    <name type="scientific">Anguilla anguilla</name>
    <name type="common">European freshwater eel</name>
    <name type="synonym">Muraena anguilla</name>
    <dbReference type="NCBI Taxonomy" id="7936"/>
    <lineage>
        <taxon>Eukaryota</taxon>
        <taxon>Metazoa</taxon>
        <taxon>Chordata</taxon>
        <taxon>Craniata</taxon>
        <taxon>Vertebrata</taxon>
        <taxon>Euteleostomi</taxon>
        <taxon>Actinopterygii</taxon>
        <taxon>Neopterygii</taxon>
        <taxon>Teleostei</taxon>
        <taxon>Anguilliformes</taxon>
        <taxon>Anguillidae</taxon>
        <taxon>Anguilla</taxon>
    </lineage>
</organism>
<protein>
    <submittedName>
        <fullName evidence="2">Uncharacterized protein</fullName>
    </submittedName>
</protein>